<gene>
    <name evidence="1" type="ORF">SAMN04488564_113271</name>
</gene>
<dbReference type="EMBL" id="FOYL01000013">
    <property type="protein sequence ID" value="SFR28423.1"/>
    <property type="molecule type" value="Genomic_DNA"/>
</dbReference>
<dbReference type="AlphaFoldDB" id="A0A1I6FER6"/>
<dbReference type="Proteomes" id="UP000198583">
    <property type="component" value="Unassembled WGS sequence"/>
</dbReference>
<organism evidence="1 2">
    <name type="scientific">Lentzea waywayandensis</name>
    <dbReference type="NCBI Taxonomy" id="84724"/>
    <lineage>
        <taxon>Bacteria</taxon>
        <taxon>Bacillati</taxon>
        <taxon>Actinomycetota</taxon>
        <taxon>Actinomycetes</taxon>
        <taxon>Pseudonocardiales</taxon>
        <taxon>Pseudonocardiaceae</taxon>
        <taxon>Lentzea</taxon>
    </lineage>
</organism>
<dbReference type="RefSeq" id="WP_093604417.1">
    <property type="nucleotide sequence ID" value="NZ_FOYL01000013.1"/>
</dbReference>
<protein>
    <submittedName>
        <fullName evidence="1">Uncharacterized protein</fullName>
    </submittedName>
</protein>
<evidence type="ECO:0000313" key="2">
    <source>
        <dbReference type="Proteomes" id="UP000198583"/>
    </source>
</evidence>
<accession>A0A1I6FER6</accession>
<keyword evidence="2" id="KW-1185">Reference proteome</keyword>
<reference evidence="2" key="1">
    <citation type="submission" date="2016-10" db="EMBL/GenBank/DDBJ databases">
        <authorList>
            <person name="Varghese N."/>
            <person name="Submissions S."/>
        </authorList>
    </citation>
    <scope>NUCLEOTIDE SEQUENCE [LARGE SCALE GENOMIC DNA]</scope>
    <source>
        <strain evidence="2">DSM 44232</strain>
    </source>
</reference>
<proteinExistence type="predicted"/>
<evidence type="ECO:0000313" key="1">
    <source>
        <dbReference type="EMBL" id="SFR28423.1"/>
    </source>
</evidence>
<name>A0A1I6FER6_9PSEU</name>
<sequence>MGAADHLLEDAPRDELVRAFHATVRGEAVLARTVALLMKRCVQRPLRCLAQVRWRCRGSSPAGLFSAEAFHRGLLVPREQR</sequence>